<evidence type="ECO:0000256" key="2">
    <source>
        <dbReference type="SAM" id="SignalP"/>
    </source>
</evidence>
<organism evidence="3 4">
    <name type="scientific">Caulobacter ginsengisoli</name>
    <dbReference type="NCBI Taxonomy" id="400775"/>
    <lineage>
        <taxon>Bacteria</taxon>
        <taxon>Pseudomonadati</taxon>
        <taxon>Pseudomonadota</taxon>
        <taxon>Alphaproteobacteria</taxon>
        <taxon>Caulobacterales</taxon>
        <taxon>Caulobacteraceae</taxon>
        <taxon>Caulobacter</taxon>
    </lineage>
</organism>
<dbReference type="RefSeq" id="WP_307347120.1">
    <property type="nucleotide sequence ID" value="NZ_JAUSVS010000002.1"/>
</dbReference>
<dbReference type="PROSITE" id="PS51257">
    <property type="entry name" value="PROKAR_LIPOPROTEIN"/>
    <property type="match status" value="1"/>
</dbReference>
<dbReference type="EMBL" id="JAUSVS010000002">
    <property type="protein sequence ID" value="MDQ0463342.1"/>
    <property type="molecule type" value="Genomic_DNA"/>
</dbReference>
<gene>
    <name evidence="3" type="ORF">QO010_001113</name>
</gene>
<evidence type="ECO:0000313" key="4">
    <source>
        <dbReference type="Proteomes" id="UP001228905"/>
    </source>
</evidence>
<protein>
    <recommendedName>
        <fullName evidence="5">DUF3617 domain-containing protein</fullName>
    </recommendedName>
</protein>
<dbReference type="Pfam" id="PF12276">
    <property type="entry name" value="DUF3617"/>
    <property type="match status" value="1"/>
</dbReference>
<accession>A0ABU0IMW3</accession>
<feature type="compositionally biased region" description="Low complexity" evidence="1">
    <location>
        <begin position="31"/>
        <end position="45"/>
    </location>
</feature>
<feature type="signal peptide" evidence="2">
    <location>
        <begin position="1"/>
        <end position="26"/>
    </location>
</feature>
<feature type="region of interest" description="Disordered" evidence="1">
    <location>
        <begin position="23"/>
        <end position="45"/>
    </location>
</feature>
<name>A0ABU0IMW3_9CAUL</name>
<reference evidence="3 4" key="1">
    <citation type="submission" date="2023-07" db="EMBL/GenBank/DDBJ databases">
        <title>Genomic Encyclopedia of Type Strains, Phase IV (KMG-IV): sequencing the most valuable type-strain genomes for metagenomic binning, comparative biology and taxonomic classification.</title>
        <authorList>
            <person name="Goeker M."/>
        </authorList>
    </citation>
    <scope>NUCLEOTIDE SEQUENCE [LARGE SCALE GENOMIC DNA]</scope>
    <source>
        <strain evidence="3 4">DSM 18695</strain>
    </source>
</reference>
<evidence type="ECO:0000256" key="1">
    <source>
        <dbReference type="SAM" id="MobiDB-lite"/>
    </source>
</evidence>
<keyword evidence="4" id="KW-1185">Reference proteome</keyword>
<feature type="chain" id="PRO_5045290975" description="DUF3617 domain-containing protein" evidence="2">
    <location>
        <begin position="27"/>
        <end position="192"/>
    </location>
</feature>
<dbReference type="InterPro" id="IPR022061">
    <property type="entry name" value="DUF3617"/>
</dbReference>
<evidence type="ECO:0000313" key="3">
    <source>
        <dbReference type="EMBL" id="MDQ0463342.1"/>
    </source>
</evidence>
<comment type="caution">
    <text evidence="3">The sequence shown here is derived from an EMBL/GenBank/DDBJ whole genome shotgun (WGS) entry which is preliminary data.</text>
</comment>
<sequence length="192" mass="19794">MRPLVLTTAAACVLALSACKPGPDKAAGGSPDAKPAAPTMMAPTGDAAPPKVLAGLWEMKMDVEGAPKGLSAKACIDPAVQGEGAAYGQQFTKKDCSENHWNRVDGGMDFRSVCDIQGTHIATDGKVRGDFSSHYTVSLDSTMSRDGVTKTGKTVIDATRLGDCPSGMSPGDKQITMAGRTITIGADGRPKP</sequence>
<proteinExistence type="predicted"/>
<dbReference type="Proteomes" id="UP001228905">
    <property type="component" value="Unassembled WGS sequence"/>
</dbReference>
<evidence type="ECO:0008006" key="5">
    <source>
        <dbReference type="Google" id="ProtNLM"/>
    </source>
</evidence>
<keyword evidence="2" id="KW-0732">Signal</keyword>